<comment type="caution">
    <text evidence="3">The sequence shown here is derived from an EMBL/GenBank/DDBJ whole genome shotgun (WGS) entry which is preliminary data.</text>
</comment>
<keyword evidence="2" id="KW-1133">Transmembrane helix</keyword>
<dbReference type="AlphaFoldDB" id="A0A9D2L4Q6"/>
<keyword evidence="2" id="KW-0812">Transmembrane</keyword>
<feature type="transmembrane region" description="Helical" evidence="2">
    <location>
        <begin position="75"/>
        <end position="93"/>
    </location>
</feature>
<gene>
    <name evidence="3" type="ORF">H9779_06210</name>
</gene>
<evidence type="ECO:0000256" key="1">
    <source>
        <dbReference type="SAM" id="MobiDB-lite"/>
    </source>
</evidence>
<evidence type="ECO:0000313" key="3">
    <source>
        <dbReference type="EMBL" id="HJA99173.1"/>
    </source>
</evidence>
<evidence type="ECO:0000313" key="4">
    <source>
        <dbReference type="Proteomes" id="UP000824259"/>
    </source>
</evidence>
<keyword evidence="2" id="KW-0472">Membrane</keyword>
<feature type="region of interest" description="Disordered" evidence="1">
    <location>
        <begin position="35"/>
        <end position="71"/>
    </location>
</feature>
<protein>
    <submittedName>
        <fullName evidence="3">Uncharacterized protein</fullName>
    </submittedName>
</protein>
<reference evidence="3" key="2">
    <citation type="submission" date="2021-04" db="EMBL/GenBank/DDBJ databases">
        <authorList>
            <person name="Gilroy R."/>
        </authorList>
    </citation>
    <scope>NUCLEOTIDE SEQUENCE</scope>
    <source>
        <strain evidence="3">CHK169-11906</strain>
    </source>
</reference>
<evidence type="ECO:0000256" key="2">
    <source>
        <dbReference type="SAM" id="Phobius"/>
    </source>
</evidence>
<sequence>MLGFSPFKKRPNQFNYIPRYYDPLKEERDQRRAELLGQKAEHSGEEYRPGQYIRTQSAARSERRRQEASRGSERIAILIGLVVVVLLFMLFGYPKLVAFFTTPRQAQQPMVEEFNPYTPITVVPNDYEE</sequence>
<dbReference type="EMBL" id="DWYR01000016">
    <property type="protein sequence ID" value="HJA99173.1"/>
    <property type="molecule type" value="Genomic_DNA"/>
</dbReference>
<organism evidence="3 4">
    <name type="scientific">Candidatus Alistipes avicola</name>
    <dbReference type="NCBI Taxonomy" id="2838432"/>
    <lineage>
        <taxon>Bacteria</taxon>
        <taxon>Pseudomonadati</taxon>
        <taxon>Bacteroidota</taxon>
        <taxon>Bacteroidia</taxon>
        <taxon>Bacteroidales</taxon>
        <taxon>Rikenellaceae</taxon>
        <taxon>Alistipes</taxon>
    </lineage>
</organism>
<name>A0A9D2L4Q6_9BACT</name>
<accession>A0A9D2L4Q6</accession>
<reference evidence="3" key="1">
    <citation type="journal article" date="2021" name="PeerJ">
        <title>Extensive microbial diversity within the chicken gut microbiome revealed by metagenomics and culture.</title>
        <authorList>
            <person name="Gilroy R."/>
            <person name="Ravi A."/>
            <person name="Getino M."/>
            <person name="Pursley I."/>
            <person name="Horton D.L."/>
            <person name="Alikhan N.F."/>
            <person name="Baker D."/>
            <person name="Gharbi K."/>
            <person name="Hall N."/>
            <person name="Watson M."/>
            <person name="Adriaenssens E.M."/>
            <person name="Foster-Nyarko E."/>
            <person name="Jarju S."/>
            <person name="Secka A."/>
            <person name="Antonio M."/>
            <person name="Oren A."/>
            <person name="Chaudhuri R.R."/>
            <person name="La Ragione R."/>
            <person name="Hildebrand F."/>
            <person name="Pallen M.J."/>
        </authorList>
    </citation>
    <scope>NUCLEOTIDE SEQUENCE</scope>
    <source>
        <strain evidence="3">CHK169-11906</strain>
    </source>
</reference>
<feature type="compositionally biased region" description="Basic and acidic residues" evidence="1">
    <location>
        <begin position="35"/>
        <end position="48"/>
    </location>
</feature>
<feature type="compositionally biased region" description="Basic and acidic residues" evidence="1">
    <location>
        <begin position="60"/>
        <end position="71"/>
    </location>
</feature>
<proteinExistence type="predicted"/>
<dbReference type="Proteomes" id="UP000824259">
    <property type="component" value="Unassembled WGS sequence"/>
</dbReference>